<dbReference type="GO" id="GO:0034335">
    <property type="term" value="F:DNA negative supercoiling activity"/>
    <property type="evidence" value="ECO:0007669"/>
    <property type="project" value="UniProtKB-ARBA"/>
</dbReference>
<keyword evidence="11" id="KW-0175">Coiled coil</keyword>
<dbReference type="PANTHER" id="PTHR43493">
    <property type="entry name" value="DNA GYRASE/TOPOISOMERASE SUBUNIT A"/>
    <property type="match status" value="1"/>
</dbReference>
<comment type="caution">
    <text evidence="13">The sequence shown here is derived from an EMBL/GenBank/DDBJ whole genome shotgun (WGS) entry which is preliminary data.</text>
</comment>
<keyword evidence="3 9" id="KW-0547">Nucleotide-binding</keyword>
<dbReference type="InterPro" id="IPR013757">
    <property type="entry name" value="Topo_IIA_A_a_sf"/>
</dbReference>
<dbReference type="AlphaFoldDB" id="A0A2H0UBB9"/>
<comment type="miscellaneous">
    <text evidence="9">Few gyrases are as efficient as E.coli at forming negative supercoils. Not all organisms have 2 type II topoisomerases; in organisms with a single type II topoisomerase this enzyme also has to decatenate newly replicated chromosomes.</text>
</comment>
<dbReference type="GO" id="GO:0005737">
    <property type="term" value="C:cytoplasm"/>
    <property type="evidence" value="ECO:0007669"/>
    <property type="project" value="UniProtKB-SubCell"/>
</dbReference>
<dbReference type="NCBIfam" id="TIGR01063">
    <property type="entry name" value="gyrA"/>
    <property type="match status" value="1"/>
</dbReference>
<evidence type="ECO:0000256" key="1">
    <source>
        <dbReference type="ARBA" id="ARBA00000185"/>
    </source>
</evidence>
<dbReference type="SUPFAM" id="SSF56719">
    <property type="entry name" value="Type II DNA topoisomerase"/>
    <property type="match status" value="1"/>
</dbReference>
<dbReference type="CDD" id="cd00187">
    <property type="entry name" value="TOP4c"/>
    <property type="match status" value="1"/>
</dbReference>
<comment type="subunit">
    <text evidence="9">Heterotetramer, composed of two GyrA and two GyrB chains. In the heterotetramer, GyrA contains the active site tyrosine that forms a transient covalent intermediate with DNA, while GyrB binds cofactors and catalyzes ATP hydrolysis.</text>
</comment>
<dbReference type="PROSITE" id="PS52040">
    <property type="entry name" value="TOPO_IIA"/>
    <property type="match status" value="1"/>
</dbReference>
<dbReference type="GO" id="GO:0009330">
    <property type="term" value="C:DNA topoisomerase type II (double strand cut, ATP-hydrolyzing) complex"/>
    <property type="evidence" value="ECO:0007669"/>
    <property type="project" value="TreeGrafter"/>
</dbReference>
<evidence type="ECO:0000313" key="14">
    <source>
        <dbReference type="Proteomes" id="UP000231192"/>
    </source>
</evidence>
<comment type="catalytic activity">
    <reaction evidence="1 9 10">
        <text>ATP-dependent breakage, passage and rejoining of double-stranded DNA.</text>
        <dbReference type="EC" id="5.6.2.2"/>
    </reaction>
</comment>
<feature type="coiled-coil region" evidence="11">
    <location>
        <begin position="448"/>
        <end position="489"/>
    </location>
</feature>
<feature type="active site" description="O-(5'-phospho-DNA)-tyrosine intermediate" evidence="9 10">
    <location>
        <position position="135"/>
    </location>
</feature>
<keyword evidence="7 9" id="KW-0413">Isomerase</keyword>
<keyword evidence="4 9" id="KW-0067">ATP-binding</keyword>
<dbReference type="InterPro" id="IPR035516">
    <property type="entry name" value="Gyrase/topoIV_suA_C"/>
</dbReference>
<dbReference type="Gene3D" id="2.120.10.90">
    <property type="entry name" value="DNA gyrase/topoisomerase IV, subunit A, C-terminal"/>
    <property type="match status" value="1"/>
</dbReference>
<evidence type="ECO:0000256" key="4">
    <source>
        <dbReference type="ARBA" id="ARBA00022840"/>
    </source>
</evidence>
<dbReference type="GO" id="GO:0005694">
    <property type="term" value="C:chromosome"/>
    <property type="evidence" value="ECO:0007669"/>
    <property type="project" value="InterPro"/>
</dbReference>
<dbReference type="InterPro" id="IPR002205">
    <property type="entry name" value="Topo_IIA_dom_A"/>
</dbReference>
<sequence>MAARKDEKTPDPAEKAPHINVVSRSITTEMRESYLDYAMSVITSRALPDVRDGLKPVHRRILFAMQEAGLTVSAKTRKSATVVGDVLGKYHPHGDASVYDAMVKMAQDFTMRYPLIIGQGNFGSIDGDGAAAYRYTEAKMSRLAGEMMRDIDKETVEFVANYDNTKTEPSVLPSATPNLLLNGTLGIAVGMATNIPPHNLREVCGAAIHLIENPEATTDDLLQFVQGPDFPTGCIAFNQKDIAHAYSTGRGGVVVRGDAEIVEGKKGDYQIIVTSIPFRVNKSDLLTKIADLVHEKKLEGIRDIRDESTKDIRIVIELKNNANAQTVLNYLYKHTQIEETFHYNVVALVDGVPQTLSLKALLEYFIAHRKDVVTKRTRYDLKVAQAREHILLGLKKALDHIDEIIKLIKKSKDVDEARMSLMKVFKFSELQANAILDMRLQKLAGLERKKIEDELKAVQTLIEELTALLKSEKKLMDLIKKEIKEVIEKYGDDRRTKIVKRGATILSAEDLIADEDSVLVLTSGGYIKRTNPSEYRRQKRGGVGVVDLDTKEEDFVTQFLTASAHSDLLFFSDRGKVYQLKMYDLPEGKRATKGKSIMNFISLEQGEQITSILAMPKEKKAVEGLSLLMATRNGTVKRVAASQFHEVRRSGLIAIGLDKGDALISAQFVYAGDDAVLATSKGQAIRFAAKSVREMGRQAAGVRGMKLKAGDTIVGTGIVPKGAKDAELLVLSSTGYGKKTKLSEYKTQGRGGGGIKTMSITPKTKQLVGAAVVLRGGELVAMSKKSQTIRTGLEEIPTLSRATQGVRIMKMREGDQVASFVVFESEDPVTG</sequence>
<dbReference type="InterPro" id="IPR005743">
    <property type="entry name" value="GyrA"/>
</dbReference>
<dbReference type="GO" id="GO:0006261">
    <property type="term" value="P:DNA-templated DNA replication"/>
    <property type="evidence" value="ECO:0007669"/>
    <property type="project" value="UniProtKB-UniRule"/>
</dbReference>
<dbReference type="HAMAP" id="MF_01897">
    <property type="entry name" value="GyrA"/>
    <property type="match status" value="1"/>
</dbReference>
<comment type="function">
    <text evidence="9">A type II topoisomerase that negatively supercoils closed circular double-stranded (ds) DNA in an ATP-dependent manner to modulate DNA topology and maintain chromosomes in an underwound state. Negative supercoiling favors strand separation, and DNA replication, transcription, recombination and repair, all of which involve strand separation. Also able to catalyze the interconversion of other topological isomers of dsDNA rings, including catenanes and knotted rings. Type II topoisomerases break and join 2 DNA strands simultaneously in an ATP-dependent manner.</text>
</comment>
<dbReference type="FunFam" id="2.120.10.90:FF:000005">
    <property type="entry name" value="DNA topoisomerase 4 subunit A"/>
    <property type="match status" value="1"/>
</dbReference>
<dbReference type="SUPFAM" id="SSF101904">
    <property type="entry name" value="GyrA/ParC C-terminal domain-like"/>
    <property type="match status" value="1"/>
</dbReference>
<dbReference type="GO" id="GO:0006265">
    <property type="term" value="P:DNA topological change"/>
    <property type="evidence" value="ECO:0007669"/>
    <property type="project" value="UniProtKB-UniRule"/>
</dbReference>
<reference evidence="14" key="1">
    <citation type="submission" date="2017-09" db="EMBL/GenBank/DDBJ databases">
        <title>Depth-based differentiation of microbial function through sediment-hosted aquifers and enrichment of novel symbionts in the deep terrestrial subsurface.</title>
        <authorList>
            <person name="Probst A.J."/>
            <person name="Ladd B."/>
            <person name="Jarett J.K."/>
            <person name="Geller-Mcgrath D.E."/>
            <person name="Sieber C.M.K."/>
            <person name="Emerson J.B."/>
            <person name="Anantharaman K."/>
            <person name="Thomas B.C."/>
            <person name="Malmstrom R."/>
            <person name="Stieglmeier M."/>
            <person name="Klingl A."/>
            <person name="Woyke T."/>
            <person name="Ryan C.M."/>
            <person name="Banfield J.F."/>
        </authorList>
    </citation>
    <scope>NUCLEOTIDE SEQUENCE [LARGE SCALE GENOMIC DNA]</scope>
</reference>
<evidence type="ECO:0000256" key="7">
    <source>
        <dbReference type="ARBA" id="ARBA00023235"/>
    </source>
</evidence>
<evidence type="ECO:0000256" key="3">
    <source>
        <dbReference type="ARBA" id="ARBA00022741"/>
    </source>
</evidence>
<evidence type="ECO:0000259" key="12">
    <source>
        <dbReference type="PROSITE" id="PS52040"/>
    </source>
</evidence>
<evidence type="ECO:0000256" key="8">
    <source>
        <dbReference type="ARBA" id="ARBA00063644"/>
    </source>
</evidence>
<feature type="short sequence motif" description="GyrA-box" evidence="9">
    <location>
        <begin position="538"/>
        <end position="544"/>
    </location>
</feature>
<dbReference type="InterPro" id="IPR013760">
    <property type="entry name" value="Topo_IIA-like_dom_sf"/>
</dbReference>
<dbReference type="Pfam" id="PF00521">
    <property type="entry name" value="DNA_topoisoIV"/>
    <property type="match status" value="1"/>
</dbReference>
<dbReference type="NCBIfam" id="NF004043">
    <property type="entry name" value="PRK05560.1"/>
    <property type="match status" value="1"/>
</dbReference>
<dbReference type="FunFam" id="3.30.1360.40:FF:000002">
    <property type="entry name" value="DNA gyrase subunit A"/>
    <property type="match status" value="1"/>
</dbReference>
<keyword evidence="9" id="KW-0963">Cytoplasm</keyword>
<keyword evidence="5 9" id="KW-0799">Topoisomerase</keyword>
<accession>A0A2H0UBB9</accession>
<evidence type="ECO:0000313" key="13">
    <source>
        <dbReference type="EMBL" id="PIR83708.1"/>
    </source>
</evidence>
<dbReference type="Gene3D" id="3.30.1360.40">
    <property type="match status" value="1"/>
</dbReference>
<dbReference type="InterPro" id="IPR006691">
    <property type="entry name" value="GyrA/parC_rep"/>
</dbReference>
<dbReference type="Pfam" id="PF03989">
    <property type="entry name" value="DNA_gyraseA_C"/>
    <property type="match status" value="6"/>
</dbReference>
<evidence type="ECO:0000256" key="2">
    <source>
        <dbReference type="ARBA" id="ARBA00008263"/>
    </source>
</evidence>
<dbReference type="NCBIfam" id="NF004044">
    <property type="entry name" value="PRK05561.1"/>
    <property type="match status" value="1"/>
</dbReference>
<protein>
    <recommendedName>
        <fullName evidence="9">DNA gyrase subunit A</fullName>
        <ecNumber evidence="9">5.6.2.2</ecNumber>
    </recommendedName>
</protein>
<dbReference type="FunFam" id="1.10.268.10:FF:000001">
    <property type="entry name" value="DNA gyrase subunit A"/>
    <property type="match status" value="1"/>
</dbReference>
<dbReference type="EMBL" id="PFBK01000008">
    <property type="protein sequence ID" value="PIR83708.1"/>
    <property type="molecule type" value="Genomic_DNA"/>
</dbReference>
<comment type="subcellular location">
    <subcellularLocation>
        <location evidence="9">Cytoplasm</location>
    </subcellularLocation>
</comment>
<dbReference type="SMART" id="SM00434">
    <property type="entry name" value="TOP4c"/>
    <property type="match status" value="1"/>
</dbReference>
<organism evidence="13 14">
    <name type="scientific">Candidatus Kaiserbacteria bacterium CG10_big_fil_rev_8_21_14_0_10_51_14</name>
    <dbReference type="NCBI Taxonomy" id="1974610"/>
    <lineage>
        <taxon>Bacteria</taxon>
        <taxon>Candidatus Kaiseribacteriota</taxon>
    </lineage>
</organism>
<name>A0A2H0UBB9_9BACT</name>
<dbReference type="PANTHER" id="PTHR43493:SF5">
    <property type="entry name" value="DNA GYRASE SUBUNIT A, CHLOROPLASTIC_MITOCHONDRIAL"/>
    <property type="match status" value="1"/>
</dbReference>
<dbReference type="InterPro" id="IPR013758">
    <property type="entry name" value="Topo_IIA_A/C_ab"/>
</dbReference>
<evidence type="ECO:0000256" key="10">
    <source>
        <dbReference type="PROSITE-ProRule" id="PRU01384"/>
    </source>
</evidence>
<comment type="subunit">
    <text evidence="8">Heterotetramer composed of ParC and ParE.</text>
</comment>
<evidence type="ECO:0000256" key="5">
    <source>
        <dbReference type="ARBA" id="ARBA00023029"/>
    </source>
</evidence>
<gene>
    <name evidence="9" type="primary">gyrA</name>
    <name evidence="13" type="ORF">COU18_03475</name>
</gene>
<proteinExistence type="inferred from homology"/>
<evidence type="ECO:0000256" key="11">
    <source>
        <dbReference type="SAM" id="Coils"/>
    </source>
</evidence>
<dbReference type="GO" id="GO:0003677">
    <property type="term" value="F:DNA binding"/>
    <property type="evidence" value="ECO:0007669"/>
    <property type="project" value="UniProtKB-UniRule"/>
</dbReference>
<dbReference type="GO" id="GO:0005524">
    <property type="term" value="F:ATP binding"/>
    <property type="evidence" value="ECO:0007669"/>
    <property type="project" value="UniProtKB-UniRule"/>
</dbReference>
<dbReference type="InterPro" id="IPR050220">
    <property type="entry name" value="Type_II_DNA_Topoisomerases"/>
</dbReference>
<dbReference type="Gene3D" id="1.10.268.10">
    <property type="entry name" value="Topoisomerase, domain 3"/>
    <property type="match status" value="1"/>
</dbReference>
<dbReference type="EC" id="5.6.2.2" evidence="9"/>
<evidence type="ECO:0000256" key="6">
    <source>
        <dbReference type="ARBA" id="ARBA00023125"/>
    </source>
</evidence>
<keyword evidence="6 9" id="KW-0238">DNA-binding</keyword>
<comment type="similarity">
    <text evidence="2 9">Belongs to the type II topoisomerase GyrA/ParC subunit family.</text>
</comment>
<feature type="domain" description="Topo IIA-type catalytic" evidence="12">
    <location>
        <begin position="47"/>
        <end position="511"/>
    </location>
</feature>
<evidence type="ECO:0000256" key="9">
    <source>
        <dbReference type="HAMAP-Rule" id="MF_01897"/>
    </source>
</evidence>
<dbReference type="Gene3D" id="3.90.199.10">
    <property type="entry name" value="Topoisomerase II, domain 5"/>
    <property type="match status" value="1"/>
</dbReference>
<dbReference type="Proteomes" id="UP000231192">
    <property type="component" value="Unassembled WGS sequence"/>
</dbReference>
<dbReference type="FunFam" id="3.90.199.10:FF:000001">
    <property type="entry name" value="DNA gyrase subunit A"/>
    <property type="match status" value="1"/>
</dbReference>